<keyword evidence="2" id="KW-0479">Metal-binding</keyword>
<proteinExistence type="predicted"/>
<dbReference type="PANTHER" id="PTHR12589">
    <property type="entry name" value="PYRUVOYL TETRAHYDROBIOPTERIN SYNTHASE"/>
    <property type="match status" value="1"/>
</dbReference>
<dbReference type="AlphaFoldDB" id="A0A644YSF0"/>
<gene>
    <name evidence="5" type="ORF">SDC9_77341</name>
</gene>
<evidence type="ECO:0000256" key="3">
    <source>
        <dbReference type="ARBA" id="ARBA00022833"/>
    </source>
</evidence>
<reference evidence="5" key="1">
    <citation type="submission" date="2019-08" db="EMBL/GenBank/DDBJ databases">
        <authorList>
            <person name="Kucharzyk K."/>
            <person name="Murdoch R.W."/>
            <person name="Higgins S."/>
            <person name="Loffler F."/>
        </authorList>
    </citation>
    <scope>NUCLEOTIDE SEQUENCE</scope>
</reference>
<dbReference type="PIRSF" id="PIRSF006113">
    <property type="entry name" value="PTP_synth"/>
    <property type="match status" value="1"/>
</dbReference>
<dbReference type="EMBL" id="VSSQ01005890">
    <property type="protein sequence ID" value="MPM30791.1"/>
    <property type="molecule type" value="Genomic_DNA"/>
</dbReference>
<dbReference type="Gene3D" id="3.30.479.10">
    <property type="entry name" value="6-pyruvoyl tetrahydropterin synthase/QueD"/>
    <property type="match status" value="1"/>
</dbReference>
<keyword evidence="4" id="KW-0456">Lyase</keyword>
<organism evidence="5">
    <name type="scientific">bioreactor metagenome</name>
    <dbReference type="NCBI Taxonomy" id="1076179"/>
    <lineage>
        <taxon>unclassified sequences</taxon>
        <taxon>metagenomes</taxon>
        <taxon>ecological metagenomes</taxon>
    </lineage>
</organism>
<comment type="cofactor">
    <cofactor evidence="1">
        <name>Zn(2+)</name>
        <dbReference type="ChEBI" id="CHEBI:29105"/>
    </cofactor>
</comment>
<dbReference type="Pfam" id="PF01242">
    <property type="entry name" value="PTPS"/>
    <property type="match status" value="1"/>
</dbReference>
<accession>A0A644YSF0</accession>
<dbReference type="GO" id="GO:0046872">
    <property type="term" value="F:metal ion binding"/>
    <property type="evidence" value="ECO:0007669"/>
    <property type="project" value="UniProtKB-KW"/>
</dbReference>
<name>A0A644YSF0_9ZZZZ</name>
<evidence type="ECO:0000256" key="1">
    <source>
        <dbReference type="ARBA" id="ARBA00001947"/>
    </source>
</evidence>
<comment type="caution">
    <text evidence="5">The sequence shown here is derived from an EMBL/GenBank/DDBJ whole genome shotgun (WGS) entry which is preliminary data.</text>
</comment>
<dbReference type="InterPro" id="IPR038418">
    <property type="entry name" value="6-PTP_synth/QueD_sf"/>
</dbReference>
<dbReference type="GO" id="GO:0070497">
    <property type="term" value="F:6-carboxytetrahydropterin synthase activity"/>
    <property type="evidence" value="ECO:0007669"/>
    <property type="project" value="TreeGrafter"/>
</dbReference>
<evidence type="ECO:0000256" key="4">
    <source>
        <dbReference type="ARBA" id="ARBA00023239"/>
    </source>
</evidence>
<protein>
    <recommendedName>
        <fullName evidence="6">6-carboxy-5,6,7,8-tetrahydropterin synthase</fullName>
    </recommendedName>
</protein>
<evidence type="ECO:0008006" key="6">
    <source>
        <dbReference type="Google" id="ProtNLM"/>
    </source>
</evidence>
<dbReference type="SUPFAM" id="SSF55620">
    <property type="entry name" value="Tetrahydrobiopterin biosynthesis enzymes-like"/>
    <property type="match status" value="1"/>
</dbReference>
<evidence type="ECO:0000256" key="2">
    <source>
        <dbReference type="ARBA" id="ARBA00022723"/>
    </source>
</evidence>
<evidence type="ECO:0000313" key="5">
    <source>
        <dbReference type="EMBL" id="MPM30791.1"/>
    </source>
</evidence>
<keyword evidence="3" id="KW-0862">Zinc</keyword>
<dbReference type="InterPro" id="IPR007115">
    <property type="entry name" value="6-PTP_synth/QueD"/>
</dbReference>
<sequence>MMKIRISKEFSFEMAHALDGYDGLCRNIHGHSYVLTVTVSGEPITDTASTKLGMVMDFGDLKSVVKKVIVDRFDHAFVIRKGTIGHQSNPAFSRMVEVEFQPTSENLLVYFASLINPLLPQNVSLLSLRLSETATSFAEWHAADNS</sequence>
<dbReference type="PANTHER" id="PTHR12589:SF7">
    <property type="entry name" value="6-PYRUVOYL TETRAHYDROBIOPTERIN SYNTHASE"/>
    <property type="match status" value="1"/>
</dbReference>